<reference evidence="1 2" key="1">
    <citation type="journal article" date="2013" name="Genome Announc.">
        <title>Genome Sequence of Sporolactobacillus laevolacticus DSM442, an Efficient Polymer-Grade D-Lactate Producer from Agricultural Waste Cottonseed as a Nitrogen Source.</title>
        <authorList>
            <person name="Wang H."/>
            <person name="Wang L."/>
            <person name="Ju J."/>
            <person name="Yu B."/>
            <person name="Ma Y."/>
        </authorList>
    </citation>
    <scope>NUCLEOTIDE SEQUENCE [LARGE SCALE GENOMIC DNA]</scope>
    <source>
        <strain evidence="1 2">DSM 442</strain>
    </source>
</reference>
<dbReference type="EMBL" id="AWTC01000008">
    <property type="protein sequence ID" value="EST11966.1"/>
    <property type="molecule type" value="Genomic_DNA"/>
</dbReference>
<dbReference type="STRING" id="1395513.P343_09030"/>
<protein>
    <submittedName>
        <fullName evidence="1">Uncharacterized protein</fullName>
    </submittedName>
</protein>
<keyword evidence="2" id="KW-1185">Reference proteome</keyword>
<sequence length="55" mass="6359">MDACPHYNGYRSALVTRKLGSGHYSVRRIKCPVCHADIEVIFRDEVKIKKIAHFE</sequence>
<evidence type="ECO:0000313" key="2">
    <source>
        <dbReference type="Proteomes" id="UP000018296"/>
    </source>
</evidence>
<comment type="caution">
    <text evidence="1">The sequence shown here is derived from an EMBL/GenBank/DDBJ whole genome shotgun (WGS) entry which is preliminary data.</text>
</comment>
<gene>
    <name evidence="1" type="ORF">P343_09030</name>
</gene>
<accession>V6IYV7</accession>
<evidence type="ECO:0000313" key="1">
    <source>
        <dbReference type="EMBL" id="EST11966.1"/>
    </source>
</evidence>
<dbReference type="Proteomes" id="UP000018296">
    <property type="component" value="Unassembled WGS sequence"/>
</dbReference>
<proteinExistence type="predicted"/>
<name>V6IYV7_9BACL</name>
<dbReference type="AlphaFoldDB" id="V6IYV7"/>
<organism evidence="1 2">
    <name type="scientific">Sporolactobacillus laevolacticus DSM 442</name>
    <dbReference type="NCBI Taxonomy" id="1395513"/>
    <lineage>
        <taxon>Bacteria</taxon>
        <taxon>Bacillati</taxon>
        <taxon>Bacillota</taxon>
        <taxon>Bacilli</taxon>
        <taxon>Bacillales</taxon>
        <taxon>Sporolactobacillaceae</taxon>
        <taxon>Sporolactobacillus</taxon>
    </lineage>
</organism>